<evidence type="ECO:0000256" key="1">
    <source>
        <dbReference type="ARBA" id="ARBA00023015"/>
    </source>
</evidence>
<dbReference type="InterPro" id="IPR028082">
    <property type="entry name" value="Peripla_BP_I"/>
</dbReference>
<dbReference type="SUPFAM" id="SSF53822">
    <property type="entry name" value="Periplasmic binding protein-like I"/>
    <property type="match status" value="1"/>
</dbReference>
<dbReference type="InterPro" id="IPR046335">
    <property type="entry name" value="LacI/GalR-like_sensor"/>
</dbReference>
<dbReference type="PANTHER" id="PTHR30146:SF24">
    <property type="entry name" value="XYLOSE OPERON REGULATORY PROTEIN"/>
    <property type="match status" value="1"/>
</dbReference>
<proteinExistence type="predicted"/>
<reference evidence="5" key="1">
    <citation type="submission" date="2018-05" db="EMBL/GenBank/DDBJ databases">
        <authorList>
            <person name="Lanie J.A."/>
            <person name="Ng W.-L."/>
            <person name="Kazmierczak K.M."/>
            <person name="Andrzejewski T.M."/>
            <person name="Davidsen T.M."/>
            <person name="Wayne K.J."/>
            <person name="Tettelin H."/>
            <person name="Glass J.I."/>
            <person name="Rusch D."/>
            <person name="Podicherti R."/>
            <person name="Tsui H.-C.T."/>
            <person name="Winkler M.E."/>
        </authorList>
    </citation>
    <scope>NUCLEOTIDE SEQUENCE</scope>
</reference>
<keyword evidence="1" id="KW-0805">Transcription regulation</keyword>
<keyword evidence="2" id="KW-0238">DNA-binding</keyword>
<keyword evidence="3" id="KW-0804">Transcription</keyword>
<dbReference type="Gene3D" id="3.40.50.2300">
    <property type="match status" value="2"/>
</dbReference>
<evidence type="ECO:0000313" key="5">
    <source>
        <dbReference type="EMBL" id="SVB12384.1"/>
    </source>
</evidence>
<dbReference type="EMBL" id="UINC01029520">
    <property type="protein sequence ID" value="SVB12384.1"/>
    <property type="molecule type" value="Genomic_DNA"/>
</dbReference>
<dbReference type="CDD" id="cd06267">
    <property type="entry name" value="PBP1_LacI_sugar_binding-like"/>
    <property type="match status" value="1"/>
</dbReference>
<evidence type="ECO:0000259" key="4">
    <source>
        <dbReference type="Pfam" id="PF13377"/>
    </source>
</evidence>
<dbReference type="AlphaFoldDB" id="A0A382BFG0"/>
<dbReference type="InterPro" id="IPR010982">
    <property type="entry name" value="Lambda_DNA-bd_dom_sf"/>
</dbReference>
<sequence length="331" mass="37364">MRVTLKHISDDTGLSIATVSRTLNRKRRRYSANEEKIYASARKLGYPFFTNAGETGKISIALVMKLFEGEFYSSLINGFYEASGNTDSEIVFSYVQKQNDNPVDDIISLSKKYSGICLFLPSMTDTHYLKIKEKVGQYPIISLLPSKNPKIDTICFDSYRGGYMMAKHFEERGYKKYGYISGPIRRADALFRKNGFVNHVHEKNDLELVWSYEGDFSTSAGISAFEEFKKTGLKDIAIFGGNDYSSFGFMKAALESGYKIPDDFIIGGYDNLSFCDAYSPELTSIVTDFHELGKKAIRTIESMVIENIDTVGQISMIPVRIKIRNSSTPKR</sequence>
<dbReference type="GO" id="GO:0003700">
    <property type="term" value="F:DNA-binding transcription factor activity"/>
    <property type="evidence" value="ECO:0007669"/>
    <property type="project" value="TreeGrafter"/>
</dbReference>
<protein>
    <recommendedName>
        <fullName evidence="4">Transcriptional regulator LacI/GalR-like sensor domain-containing protein</fullName>
    </recommendedName>
</protein>
<dbReference type="Pfam" id="PF13377">
    <property type="entry name" value="Peripla_BP_3"/>
    <property type="match status" value="1"/>
</dbReference>
<evidence type="ECO:0000256" key="2">
    <source>
        <dbReference type="ARBA" id="ARBA00023125"/>
    </source>
</evidence>
<gene>
    <name evidence="5" type="ORF">METZ01_LOCUS165238</name>
</gene>
<feature type="domain" description="Transcriptional regulator LacI/GalR-like sensor" evidence="4">
    <location>
        <begin position="166"/>
        <end position="327"/>
    </location>
</feature>
<dbReference type="GO" id="GO:0000976">
    <property type="term" value="F:transcription cis-regulatory region binding"/>
    <property type="evidence" value="ECO:0007669"/>
    <property type="project" value="TreeGrafter"/>
</dbReference>
<name>A0A382BFG0_9ZZZZ</name>
<dbReference type="SUPFAM" id="SSF47413">
    <property type="entry name" value="lambda repressor-like DNA-binding domains"/>
    <property type="match status" value="1"/>
</dbReference>
<dbReference type="PANTHER" id="PTHR30146">
    <property type="entry name" value="LACI-RELATED TRANSCRIPTIONAL REPRESSOR"/>
    <property type="match status" value="1"/>
</dbReference>
<dbReference type="Gene3D" id="1.10.260.40">
    <property type="entry name" value="lambda repressor-like DNA-binding domains"/>
    <property type="match status" value="1"/>
</dbReference>
<evidence type="ECO:0000256" key="3">
    <source>
        <dbReference type="ARBA" id="ARBA00023163"/>
    </source>
</evidence>
<organism evidence="5">
    <name type="scientific">marine metagenome</name>
    <dbReference type="NCBI Taxonomy" id="408172"/>
    <lineage>
        <taxon>unclassified sequences</taxon>
        <taxon>metagenomes</taxon>
        <taxon>ecological metagenomes</taxon>
    </lineage>
</organism>
<accession>A0A382BFG0</accession>